<dbReference type="PANTHER" id="PTHR23429">
    <property type="entry name" value="GLUCOSE-6-PHOSPHATE 1-DEHYDROGENASE G6PD"/>
    <property type="match status" value="1"/>
</dbReference>
<keyword evidence="3 7" id="KW-0313">Glucose metabolism</keyword>
<dbReference type="Pfam" id="PF00479">
    <property type="entry name" value="G6PD_N"/>
    <property type="match status" value="1"/>
</dbReference>
<keyword evidence="5 7" id="KW-0560">Oxidoreductase</keyword>
<dbReference type="InterPro" id="IPR022675">
    <property type="entry name" value="G6P_DH_C"/>
</dbReference>
<evidence type="ECO:0000259" key="8">
    <source>
        <dbReference type="Pfam" id="PF00479"/>
    </source>
</evidence>
<dbReference type="PIRSF" id="PIRSF000110">
    <property type="entry name" value="G6PD"/>
    <property type="match status" value="1"/>
</dbReference>
<protein>
    <recommendedName>
        <fullName evidence="7">Glucose-6-phosphate 1-dehydrogenase</fullName>
        <ecNumber evidence="7">1.1.1.49</ecNumber>
    </recommendedName>
</protein>
<comment type="function">
    <text evidence="7">Catalyzes the rate-limiting step of the oxidative pentose-phosphate pathway, which represents a route for the dissimilation of carbohydrates besides glycolysis.</text>
</comment>
<keyword evidence="4 7" id="KW-0521">NADP</keyword>
<evidence type="ECO:0000256" key="2">
    <source>
        <dbReference type="ARBA" id="ARBA00009975"/>
    </source>
</evidence>
<comment type="pathway">
    <text evidence="1 7">Carbohydrate degradation; pentose phosphate pathway; D-ribulose 5-phosphate from D-glucose 6-phosphate (oxidative stage): step 1/3.</text>
</comment>
<evidence type="ECO:0000256" key="1">
    <source>
        <dbReference type="ARBA" id="ARBA00004937"/>
    </source>
</evidence>
<feature type="domain" description="Glucose-6-phosphate dehydrogenase C-terminal" evidence="9">
    <location>
        <begin position="192"/>
        <end position="478"/>
    </location>
</feature>
<reference evidence="10 11" key="1">
    <citation type="submission" date="2023-11" db="EMBL/GenBank/DDBJ databases">
        <title>Dfirmibasis_genome.</title>
        <authorList>
            <person name="Edelbroek B."/>
            <person name="Kjellin J."/>
            <person name="Jerlstrom-Hultqvist J."/>
            <person name="Soderbom F."/>
        </authorList>
    </citation>
    <scope>NUCLEOTIDE SEQUENCE [LARGE SCALE GENOMIC DNA]</scope>
    <source>
        <strain evidence="10 11">TNS-C-14</strain>
    </source>
</reference>
<dbReference type="PROSITE" id="PS00069">
    <property type="entry name" value="G6P_DEHYDROGENASE"/>
    <property type="match status" value="1"/>
</dbReference>
<comment type="catalytic activity">
    <reaction evidence="7">
        <text>D-glucose 6-phosphate + NADP(+) = 6-phospho-D-glucono-1,5-lactone + NADPH + H(+)</text>
        <dbReference type="Rhea" id="RHEA:15841"/>
        <dbReference type="ChEBI" id="CHEBI:15378"/>
        <dbReference type="ChEBI" id="CHEBI:57783"/>
        <dbReference type="ChEBI" id="CHEBI:57955"/>
        <dbReference type="ChEBI" id="CHEBI:58349"/>
        <dbReference type="ChEBI" id="CHEBI:61548"/>
        <dbReference type="EC" id="1.1.1.49"/>
    </reaction>
</comment>
<dbReference type="PRINTS" id="PR00079">
    <property type="entry name" value="G6PDHDRGNASE"/>
</dbReference>
<dbReference type="GO" id="GO:0004345">
    <property type="term" value="F:glucose-6-phosphate dehydrogenase activity"/>
    <property type="evidence" value="ECO:0007669"/>
    <property type="project" value="UniProtKB-EC"/>
</dbReference>
<dbReference type="GO" id="GO:0050661">
    <property type="term" value="F:NADP binding"/>
    <property type="evidence" value="ECO:0007669"/>
    <property type="project" value="InterPro"/>
</dbReference>
<evidence type="ECO:0000313" key="11">
    <source>
        <dbReference type="Proteomes" id="UP001344447"/>
    </source>
</evidence>
<dbReference type="Proteomes" id="UP001344447">
    <property type="component" value="Unassembled WGS sequence"/>
</dbReference>
<dbReference type="NCBIfam" id="TIGR00871">
    <property type="entry name" value="zwf"/>
    <property type="match status" value="1"/>
</dbReference>
<evidence type="ECO:0000256" key="4">
    <source>
        <dbReference type="ARBA" id="ARBA00022857"/>
    </source>
</evidence>
<dbReference type="FunFam" id="3.30.360.10:FF:000018">
    <property type="entry name" value="Glucose-6-phosphate 1-dehydrogenase"/>
    <property type="match status" value="1"/>
</dbReference>
<dbReference type="Pfam" id="PF02781">
    <property type="entry name" value="G6PD_C"/>
    <property type="match status" value="1"/>
</dbReference>
<dbReference type="GO" id="GO:0006006">
    <property type="term" value="P:glucose metabolic process"/>
    <property type="evidence" value="ECO:0007669"/>
    <property type="project" value="UniProtKB-KW"/>
</dbReference>
<name>A0AAN7TKD0_9MYCE</name>
<dbReference type="Gene3D" id="3.30.360.10">
    <property type="entry name" value="Dihydrodipicolinate Reductase, domain 2"/>
    <property type="match status" value="1"/>
</dbReference>
<dbReference type="SUPFAM" id="SSF55347">
    <property type="entry name" value="Glyceraldehyde-3-phosphate dehydrogenase-like, C-terminal domain"/>
    <property type="match status" value="1"/>
</dbReference>
<keyword evidence="11" id="KW-1185">Reference proteome</keyword>
<dbReference type="EC" id="1.1.1.49" evidence="7"/>
<evidence type="ECO:0000256" key="5">
    <source>
        <dbReference type="ARBA" id="ARBA00023002"/>
    </source>
</evidence>
<evidence type="ECO:0000313" key="10">
    <source>
        <dbReference type="EMBL" id="KAK5575372.1"/>
    </source>
</evidence>
<comment type="similarity">
    <text evidence="2 7">Belongs to the glucose-6-phosphate dehydrogenase family.</text>
</comment>
<dbReference type="AlphaFoldDB" id="A0AAN7TKD0"/>
<accession>A0AAN7TKD0</accession>
<dbReference type="HAMAP" id="MF_00966">
    <property type="entry name" value="G6PD"/>
    <property type="match status" value="1"/>
</dbReference>
<proteinExistence type="inferred from homology"/>
<gene>
    <name evidence="10" type="ORF">RB653_010631</name>
</gene>
<dbReference type="InterPro" id="IPR019796">
    <property type="entry name" value="G6P_DH_AS"/>
</dbReference>
<organism evidence="10 11">
    <name type="scientific">Dictyostelium firmibasis</name>
    <dbReference type="NCBI Taxonomy" id="79012"/>
    <lineage>
        <taxon>Eukaryota</taxon>
        <taxon>Amoebozoa</taxon>
        <taxon>Evosea</taxon>
        <taxon>Eumycetozoa</taxon>
        <taxon>Dictyostelia</taxon>
        <taxon>Dictyosteliales</taxon>
        <taxon>Dictyosteliaceae</taxon>
        <taxon>Dictyostelium</taxon>
    </lineage>
</organism>
<dbReference type="InterPro" id="IPR022674">
    <property type="entry name" value="G6P_DH_NAD-bd"/>
</dbReference>
<evidence type="ECO:0000259" key="9">
    <source>
        <dbReference type="Pfam" id="PF02781"/>
    </source>
</evidence>
<dbReference type="SUPFAM" id="SSF51735">
    <property type="entry name" value="NAD(P)-binding Rossmann-fold domains"/>
    <property type="match status" value="1"/>
</dbReference>
<feature type="domain" description="Glucose-6-phosphate dehydrogenase NAD-binding" evidence="8">
    <location>
        <begin position="14"/>
        <end position="190"/>
    </location>
</feature>
<dbReference type="GO" id="GO:0009051">
    <property type="term" value="P:pentose-phosphate shunt, oxidative branch"/>
    <property type="evidence" value="ECO:0007669"/>
    <property type="project" value="TreeGrafter"/>
</dbReference>
<evidence type="ECO:0000256" key="7">
    <source>
        <dbReference type="RuleBase" id="RU362120"/>
    </source>
</evidence>
<sequence>MTTTPDSRSLLTVIILGASGDLAKKKTYPALFGLYLRDLLPSNTIIYGYARSHIEINDFKARISKGLKGDEEKKKQFLSLLHYHSGKYDEKASYDEFEKLISAEEKKQSGVERSNRLFYMAIPPSIFIDVSIGIHGSLISKNGWSRVIVEKPFGRDLDSSRELVSELGKLFKEKDLFRIDHYLGKEMVQNLMVLRFANAVFEPLWSKSHISSITITFKEDIGTEGRGGYFDQFGIIRDVMQNHLLQVLSLVAMEPPVSLNADDITNEKVKLLRCIQPIKMNEVVLGQYTSDPEGKIPAYLDDEGVPKDSVTPTYAAAVFHINNPRWRGMPFILKCGKALDERKTEVRIQFKRPDNFLFSDDDISRNELVMRIQPGEAVYLKLLSKKPGLENKIEQTELDLSYRHRFENLDLPDAYERLILDAIKGDHNLFVRDDELDVAWQIFTPLLDQIEKEKIKPEPYTFGSRGPKSADELSKRFGFIRSLGYNWPGNSPQGSKKN</sequence>
<keyword evidence="6 7" id="KW-0119">Carbohydrate metabolism</keyword>
<dbReference type="Gene3D" id="3.40.50.720">
    <property type="entry name" value="NAD(P)-binding Rossmann-like Domain"/>
    <property type="match status" value="1"/>
</dbReference>
<evidence type="ECO:0000256" key="3">
    <source>
        <dbReference type="ARBA" id="ARBA00022526"/>
    </source>
</evidence>
<dbReference type="InterPro" id="IPR001282">
    <property type="entry name" value="G6P_DH"/>
</dbReference>
<dbReference type="InterPro" id="IPR036291">
    <property type="entry name" value="NAD(P)-bd_dom_sf"/>
</dbReference>
<evidence type="ECO:0000256" key="6">
    <source>
        <dbReference type="ARBA" id="ARBA00023277"/>
    </source>
</evidence>
<dbReference type="EMBL" id="JAVFKY010000006">
    <property type="protein sequence ID" value="KAK5575372.1"/>
    <property type="molecule type" value="Genomic_DNA"/>
</dbReference>
<comment type="caution">
    <text evidence="10">The sequence shown here is derived from an EMBL/GenBank/DDBJ whole genome shotgun (WGS) entry which is preliminary data.</text>
</comment>
<dbReference type="GO" id="GO:0005829">
    <property type="term" value="C:cytosol"/>
    <property type="evidence" value="ECO:0007669"/>
    <property type="project" value="TreeGrafter"/>
</dbReference>
<dbReference type="PANTHER" id="PTHR23429:SF0">
    <property type="entry name" value="GLUCOSE-6-PHOSPHATE 1-DEHYDROGENASE"/>
    <property type="match status" value="1"/>
</dbReference>